<dbReference type="Proteomes" id="UP000655759">
    <property type="component" value="Unassembled WGS sequence"/>
</dbReference>
<accession>A0A812F219</accession>
<dbReference type="AlphaFoldDB" id="A0A812F219"/>
<protein>
    <submittedName>
        <fullName evidence="1">Uncharacterized protein</fullName>
    </submittedName>
</protein>
<proteinExistence type="predicted"/>
<gene>
    <name evidence="1" type="ORF">NUZ5A_20565</name>
</gene>
<evidence type="ECO:0000313" key="1">
    <source>
        <dbReference type="EMBL" id="CAE6489110.1"/>
    </source>
</evidence>
<evidence type="ECO:0000313" key="2">
    <source>
        <dbReference type="Proteomes" id="UP000655759"/>
    </source>
</evidence>
<organism evidence="1 2">
    <name type="scientific">Candidatus Nitrosotenuis uzonensis</name>
    <dbReference type="NCBI Taxonomy" id="1407055"/>
    <lineage>
        <taxon>Archaea</taxon>
        <taxon>Nitrososphaerota</taxon>
        <taxon>Candidatus Nitrosotenuis</taxon>
    </lineage>
</organism>
<sequence>MIKKILVLGLIIAAGGVLVYSQFGSTVDKYLPVSAVAQDLDSLKDTTTSRVNHEIDKTVDTVGSKIEQIKPAAEEINPIKKIEEKITMPEPKTYRGQVYEKNQDQSCKISVPKLARTVNGIKELTYTITLPDCQFEKHQPVQITQTPNSGYLSSSQPSDATSFTVTAMPSSQIFDTLQLKTVRNMDNTVSIQYEDTSGKTLKVTVNLRNSEKQLFSGEFFASKFDTNVNDVSNSPHIIEMIVEHADYGTVYSSVFNPQGNEQTTINGVFTK</sequence>
<dbReference type="EMBL" id="CAJNAQ010000002">
    <property type="protein sequence ID" value="CAE6489110.1"/>
    <property type="molecule type" value="Genomic_DNA"/>
</dbReference>
<reference evidence="1" key="1">
    <citation type="submission" date="2021-02" db="EMBL/GenBank/DDBJ databases">
        <authorList>
            <person name="Han P."/>
        </authorList>
    </citation>
    <scope>NUCLEOTIDE SEQUENCE</scope>
    <source>
        <strain evidence="1">Candidatus Nitrosotenuis uzonensis 5A</strain>
    </source>
</reference>
<dbReference type="RefSeq" id="WP_205098422.1">
    <property type="nucleotide sequence ID" value="NZ_CAJNAQ010000002.1"/>
</dbReference>
<comment type="caution">
    <text evidence="1">The sequence shown here is derived from an EMBL/GenBank/DDBJ whole genome shotgun (WGS) entry which is preliminary data.</text>
</comment>
<name>A0A812F219_9ARCH</name>